<organism evidence="2 3">
    <name type="scientific">Schleiferilactobacillus perolens DSM 12744</name>
    <dbReference type="NCBI Taxonomy" id="1423792"/>
    <lineage>
        <taxon>Bacteria</taxon>
        <taxon>Bacillati</taxon>
        <taxon>Bacillota</taxon>
        <taxon>Bacilli</taxon>
        <taxon>Lactobacillales</taxon>
        <taxon>Lactobacillaceae</taxon>
        <taxon>Schleiferilactobacillus</taxon>
    </lineage>
</organism>
<dbReference type="Pfam" id="PF01381">
    <property type="entry name" value="HTH_3"/>
    <property type="match status" value="1"/>
</dbReference>
<evidence type="ECO:0000313" key="2">
    <source>
        <dbReference type="EMBL" id="KRL09977.1"/>
    </source>
</evidence>
<dbReference type="AlphaFoldDB" id="A0A0R1MRI3"/>
<evidence type="ECO:0000313" key="3">
    <source>
        <dbReference type="Proteomes" id="UP000051330"/>
    </source>
</evidence>
<dbReference type="STRING" id="1423792.FD09_GL001020"/>
<feature type="domain" description="HTH cro/C1-type" evidence="1">
    <location>
        <begin position="10"/>
        <end position="62"/>
    </location>
</feature>
<dbReference type="PATRIC" id="fig|1423792.3.peg.1042"/>
<protein>
    <recommendedName>
        <fullName evidence="1">HTH cro/C1-type domain-containing protein</fullName>
    </recommendedName>
</protein>
<accession>A0A0R1MRI3</accession>
<dbReference type="InterPro" id="IPR053163">
    <property type="entry name" value="HTH-type_regulator_Rgg"/>
</dbReference>
<dbReference type="RefSeq" id="WP_057822163.1">
    <property type="nucleotide sequence ID" value="NZ_AZEC01000016.1"/>
</dbReference>
<dbReference type="CDD" id="cd00093">
    <property type="entry name" value="HTH_XRE"/>
    <property type="match status" value="1"/>
</dbReference>
<dbReference type="InterPro" id="IPR010982">
    <property type="entry name" value="Lambda_DNA-bd_dom_sf"/>
</dbReference>
<dbReference type="EMBL" id="AZEC01000016">
    <property type="protein sequence ID" value="KRL09977.1"/>
    <property type="molecule type" value="Genomic_DNA"/>
</dbReference>
<evidence type="ECO:0000259" key="1">
    <source>
        <dbReference type="PROSITE" id="PS50943"/>
    </source>
</evidence>
<dbReference type="NCBIfam" id="TIGR01716">
    <property type="entry name" value="RGG_Cterm"/>
    <property type="match status" value="1"/>
</dbReference>
<dbReference type="SMART" id="SM00530">
    <property type="entry name" value="HTH_XRE"/>
    <property type="match status" value="1"/>
</dbReference>
<dbReference type="PROSITE" id="PS50943">
    <property type="entry name" value="HTH_CROC1"/>
    <property type="match status" value="1"/>
</dbReference>
<proteinExistence type="predicted"/>
<dbReference type="SUPFAM" id="SSF47413">
    <property type="entry name" value="lambda repressor-like DNA-binding domains"/>
    <property type="match status" value="1"/>
</dbReference>
<dbReference type="Gene3D" id="1.10.260.40">
    <property type="entry name" value="lambda repressor-like DNA-binding domains"/>
    <property type="match status" value="1"/>
</dbReference>
<dbReference type="PANTHER" id="PTHR37038:SF12">
    <property type="entry name" value="TRANSCRIPTIONAL REGULATOR"/>
    <property type="match status" value="1"/>
</dbReference>
<keyword evidence="3" id="KW-1185">Reference proteome</keyword>
<reference evidence="2 3" key="1">
    <citation type="journal article" date="2015" name="Genome Announc.">
        <title>Expanding the biotechnology potential of lactobacilli through comparative genomics of 213 strains and associated genera.</title>
        <authorList>
            <person name="Sun Z."/>
            <person name="Harris H.M."/>
            <person name="McCann A."/>
            <person name="Guo C."/>
            <person name="Argimon S."/>
            <person name="Zhang W."/>
            <person name="Yang X."/>
            <person name="Jeffery I.B."/>
            <person name="Cooney J.C."/>
            <person name="Kagawa T.F."/>
            <person name="Liu W."/>
            <person name="Song Y."/>
            <person name="Salvetti E."/>
            <person name="Wrobel A."/>
            <person name="Rasinkangas P."/>
            <person name="Parkhill J."/>
            <person name="Rea M.C."/>
            <person name="O'Sullivan O."/>
            <person name="Ritari J."/>
            <person name="Douillard F.P."/>
            <person name="Paul Ross R."/>
            <person name="Yang R."/>
            <person name="Briner A.E."/>
            <person name="Felis G.E."/>
            <person name="de Vos W.M."/>
            <person name="Barrangou R."/>
            <person name="Klaenhammer T.R."/>
            <person name="Caufield P.W."/>
            <person name="Cui Y."/>
            <person name="Zhang H."/>
            <person name="O'Toole P.W."/>
        </authorList>
    </citation>
    <scope>NUCLEOTIDE SEQUENCE [LARGE SCALE GENOMIC DNA]</scope>
    <source>
        <strain evidence="2 3">DSM 12744</strain>
    </source>
</reference>
<dbReference type="Proteomes" id="UP000051330">
    <property type="component" value="Unassembled WGS sequence"/>
</dbReference>
<name>A0A0R1MRI3_9LACO</name>
<sequence length="322" mass="36561">MTAYGQIYHRLRKNKNVTLQNVARDTGISSAAISRFEHGINDITLAKLDPLLAAIHVTRSEFFFEHDYARATTQEETPMAVRNFMINLDMPFDPEFLNQSEYSSQDADVVLATIARRVTLFHNNPTQYNLLLLADYRALYAFLKHIHGVSADAELAEHNVGILQHYLLNVEDWGVFEIELFISASMFFSPPDNLQMLRIGYRKSQRLAASAQFRHLQFWLLASDFTVLLARHDLPGAAQVLTMLQQQKSDITLDGNVRVLFFTGWLSIAQGAVTTGEKICRSAIAIFRTLHDSRSERIWQGYLERILKDPTDGLILLSGGWG</sequence>
<comment type="caution">
    <text evidence="2">The sequence shown here is derived from an EMBL/GenBank/DDBJ whole genome shotgun (WGS) entry which is preliminary data.</text>
</comment>
<dbReference type="GO" id="GO:0003677">
    <property type="term" value="F:DNA binding"/>
    <property type="evidence" value="ECO:0007669"/>
    <property type="project" value="InterPro"/>
</dbReference>
<dbReference type="InterPro" id="IPR001387">
    <property type="entry name" value="Cro/C1-type_HTH"/>
</dbReference>
<dbReference type="InterPro" id="IPR010057">
    <property type="entry name" value="Transcription_activator_Rgg_C"/>
</dbReference>
<gene>
    <name evidence="2" type="ORF">FD09_GL001020</name>
</gene>
<dbReference type="Pfam" id="PF21259">
    <property type="entry name" value="Rgg_C"/>
    <property type="match status" value="1"/>
</dbReference>
<dbReference type="PANTHER" id="PTHR37038">
    <property type="entry name" value="TRANSCRIPTIONAL REGULATOR-RELATED"/>
    <property type="match status" value="1"/>
</dbReference>